<proteinExistence type="predicted"/>
<dbReference type="Pfam" id="PF13830">
    <property type="entry name" value="DUF4192"/>
    <property type="match status" value="1"/>
</dbReference>
<organism evidence="1 2">
    <name type="scientific">Micromonospora globbae</name>
    <dbReference type="NCBI Taxonomy" id="1894969"/>
    <lineage>
        <taxon>Bacteria</taxon>
        <taxon>Bacillati</taxon>
        <taxon>Actinomycetota</taxon>
        <taxon>Actinomycetes</taxon>
        <taxon>Micromonosporales</taxon>
        <taxon>Micromonosporaceae</taxon>
        <taxon>Micromonospora</taxon>
    </lineage>
</organism>
<dbReference type="InterPro" id="IPR025447">
    <property type="entry name" value="DUF4192"/>
</dbReference>
<protein>
    <submittedName>
        <fullName evidence="1">DUF4192 domain-containing protein</fullName>
    </submittedName>
</protein>
<accession>A0ABZ1SCM3</accession>
<evidence type="ECO:0000313" key="2">
    <source>
        <dbReference type="Proteomes" id="UP001432190"/>
    </source>
</evidence>
<sequence length="336" mass="35425">MSFSETTLTVRSAADLATVVPYLLGFRPDDGSIVVVASRGRRIVFAARADLPAADAPTSHVPQGLAANLVAVVRRQQPITDLVLIGYGADHIDPAVRAVDEAFTADGLPVRDLLRVTGTRVFTLTCAIPDCCPPQGTPFDPTASPVAAQATLAGLVALPDRAAVAARFAPVDGPARDRIRDATTAAATRLTTVTAAGSTTVDEAGVHAVRDALRHHDAGRRLTDDEVAWLTVLLTRPSVRDLAARLTRPHDQHVTFWADITRRADETLVPAPATLLALTAWRCGDGALAAMAADRALQVDPTYRLADLLRQALHAGLPPSAFAHATATDTTHHSGQ</sequence>
<keyword evidence="2" id="KW-1185">Reference proteome</keyword>
<dbReference type="Proteomes" id="UP001432190">
    <property type="component" value="Chromosome"/>
</dbReference>
<name>A0ABZ1SCM3_9ACTN</name>
<evidence type="ECO:0000313" key="1">
    <source>
        <dbReference type="EMBL" id="WUP52190.1"/>
    </source>
</evidence>
<dbReference type="EMBL" id="CP108084">
    <property type="protein sequence ID" value="WUP52190.1"/>
    <property type="molecule type" value="Genomic_DNA"/>
</dbReference>
<gene>
    <name evidence="1" type="ORF">OG994_12020</name>
</gene>
<dbReference type="RefSeq" id="WP_328853253.1">
    <property type="nucleotide sequence ID" value="NZ_CP108084.1"/>
</dbReference>
<reference evidence="1" key="1">
    <citation type="submission" date="2022-10" db="EMBL/GenBank/DDBJ databases">
        <title>The complete genomes of actinobacterial strains from the NBC collection.</title>
        <authorList>
            <person name="Joergensen T.S."/>
            <person name="Alvarez Arevalo M."/>
            <person name="Sterndorff E.B."/>
            <person name="Faurdal D."/>
            <person name="Vuksanovic O."/>
            <person name="Mourched A.-S."/>
            <person name="Charusanti P."/>
            <person name="Shaw S."/>
            <person name="Blin K."/>
            <person name="Weber T."/>
        </authorList>
    </citation>
    <scope>NUCLEOTIDE SEQUENCE</scope>
    <source>
        <strain evidence="1">NBC_00256</strain>
    </source>
</reference>